<gene>
    <name evidence="1" type="ORF">DPV79_40145</name>
</gene>
<protein>
    <submittedName>
        <fullName evidence="1">Uncharacterized protein</fullName>
    </submittedName>
</protein>
<reference evidence="1 2" key="1">
    <citation type="submission" date="2018-06" db="EMBL/GenBank/DDBJ databases">
        <title>Draft genome sequence of Burkholderia reimsis strain BE51 isolated from a French agricultural soil.</title>
        <authorList>
            <person name="Esmaeel Q."/>
        </authorList>
    </citation>
    <scope>NUCLEOTIDE SEQUENCE [LARGE SCALE GENOMIC DNA]</scope>
    <source>
        <strain evidence="1 2">BE51</strain>
    </source>
</reference>
<dbReference type="EMBL" id="QMFZ01000073">
    <property type="protein sequence ID" value="RBB31873.1"/>
    <property type="molecule type" value="Genomic_DNA"/>
</dbReference>
<dbReference type="AlphaFoldDB" id="A0A365QGX2"/>
<sequence length="182" mass="18722">MLAASLIAHSGAIHAEPAGAGIAPLRAGSHGMPALAGIPPDLNALESRLCPLGEAPQSLAIGDVQSWTCGPWTAVSAPEPAADGRPAGWVVSYSGVVRSGGAESLADAEQQCRTANATITRQSATSIECRIASVGTEQIVSYSKSTVTKPHVLFGLNWFETQQDRMTFTVTVRPSVGAVSKG</sequence>
<evidence type="ECO:0000313" key="1">
    <source>
        <dbReference type="EMBL" id="RBB31873.1"/>
    </source>
</evidence>
<organism evidence="1 2">
    <name type="scientific">Burkholderia reimsis</name>
    <dbReference type="NCBI Taxonomy" id="2234132"/>
    <lineage>
        <taxon>Bacteria</taxon>
        <taxon>Pseudomonadati</taxon>
        <taxon>Pseudomonadota</taxon>
        <taxon>Betaproteobacteria</taxon>
        <taxon>Burkholderiales</taxon>
        <taxon>Burkholderiaceae</taxon>
        <taxon>Burkholderia</taxon>
    </lineage>
</organism>
<comment type="caution">
    <text evidence="1">The sequence shown here is derived from an EMBL/GenBank/DDBJ whole genome shotgun (WGS) entry which is preliminary data.</text>
</comment>
<accession>A0A365QGX2</accession>
<proteinExistence type="predicted"/>
<evidence type="ECO:0000313" key="2">
    <source>
        <dbReference type="Proteomes" id="UP000252458"/>
    </source>
</evidence>
<name>A0A365QGX2_9BURK</name>
<dbReference type="Proteomes" id="UP000252458">
    <property type="component" value="Unassembled WGS sequence"/>
</dbReference>
<keyword evidence="2" id="KW-1185">Reference proteome</keyword>